<name>A0A8J6QP69_9BACT</name>
<gene>
    <name evidence="3" type="ORF">ICT70_12490</name>
</gene>
<dbReference type="EMBL" id="JACWUN010000016">
    <property type="protein sequence ID" value="MBD1401482.1"/>
    <property type="molecule type" value="Genomic_DNA"/>
</dbReference>
<accession>A0A8J6QP69</accession>
<keyword evidence="4" id="KW-1185">Reference proteome</keyword>
<organism evidence="3 4">
    <name type="scientific">Pelovirga terrestris</name>
    <dbReference type="NCBI Taxonomy" id="2771352"/>
    <lineage>
        <taxon>Bacteria</taxon>
        <taxon>Pseudomonadati</taxon>
        <taxon>Thermodesulfobacteriota</taxon>
        <taxon>Desulfuromonadia</taxon>
        <taxon>Geobacterales</taxon>
        <taxon>Geobacteraceae</taxon>
        <taxon>Pelovirga</taxon>
    </lineage>
</organism>
<proteinExistence type="predicted"/>
<comment type="caution">
    <text evidence="3">The sequence shown here is derived from an EMBL/GenBank/DDBJ whole genome shotgun (WGS) entry which is preliminary data.</text>
</comment>
<sequence length="185" mass="20031">MQRHNSLILSILVVFGISMNAGLLAAQESDPIAVEVGGVGTNPVTRSAAVLLYAQAENRVLPIFIGSAEAGAISRYLDGVYTPRPMTHDLISNLLDVFAGQLERVVVSDFRDSTYFALLVIRLDDKVIRVDARPSDAIAVALKQGVPIVVERKVLEALGYRHDGNELVPPTHPPAAEEIPPTEWI</sequence>
<dbReference type="GO" id="GO:0004518">
    <property type="term" value="F:nuclease activity"/>
    <property type="evidence" value="ECO:0007669"/>
    <property type="project" value="InterPro"/>
</dbReference>
<evidence type="ECO:0000313" key="3">
    <source>
        <dbReference type="EMBL" id="MBD1401482.1"/>
    </source>
</evidence>
<dbReference type="Gene3D" id="3.10.690.10">
    <property type="entry name" value="Bifunctional nuclease domain"/>
    <property type="match status" value="1"/>
</dbReference>
<evidence type="ECO:0000256" key="1">
    <source>
        <dbReference type="SAM" id="MobiDB-lite"/>
    </source>
</evidence>
<dbReference type="PROSITE" id="PS51658">
    <property type="entry name" value="BFN"/>
    <property type="match status" value="1"/>
</dbReference>
<dbReference type="SUPFAM" id="SSF103256">
    <property type="entry name" value="Hypothetical protein TM0160"/>
    <property type="match status" value="1"/>
</dbReference>
<dbReference type="InterPro" id="IPR003729">
    <property type="entry name" value="Bi_nuclease_dom"/>
</dbReference>
<feature type="domain" description="BFN" evidence="2">
    <location>
        <begin position="31"/>
        <end position="162"/>
    </location>
</feature>
<dbReference type="PANTHER" id="PTHR15160:SF1">
    <property type="entry name" value="VON HIPPEL-LINDAU DISEASE TUMOR SUPPRESSOR"/>
    <property type="match status" value="1"/>
</dbReference>
<dbReference type="PANTHER" id="PTHR15160">
    <property type="entry name" value="VON HIPPEL-LINDAU PROTEIN"/>
    <property type="match status" value="1"/>
</dbReference>
<dbReference type="InterPro" id="IPR036104">
    <property type="entry name" value="BFN_sf"/>
</dbReference>
<evidence type="ECO:0000259" key="2">
    <source>
        <dbReference type="PROSITE" id="PS51658"/>
    </source>
</evidence>
<dbReference type="AlphaFoldDB" id="A0A8J6QP69"/>
<protein>
    <submittedName>
        <fullName evidence="3">Bifunctional nuclease family protein</fullName>
    </submittedName>
</protein>
<dbReference type="Proteomes" id="UP000632828">
    <property type="component" value="Unassembled WGS sequence"/>
</dbReference>
<dbReference type="RefSeq" id="WP_191157139.1">
    <property type="nucleotide sequence ID" value="NZ_JACWUN010000016.1"/>
</dbReference>
<reference evidence="3" key="1">
    <citation type="submission" date="2020-09" db="EMBL/GenBank/DDBJ databases">
        <title>Pelobacter alkaliphilus sp. nov., a novel anaerobic arsenate-reducing bacterium from terrestrial mud volcano.</title>
        <authorList>
            <person name="Khomyakova M.A."/>
            <person name="Merkel A.Y."/>
            <person name="Slobodkin A.I."/>
        </authorList>
    </citation>
    <scope>NUCLEOTIDE SEQUENCE</scope>
    <source>
        <strain evidence="3">M08fum</strain>
    </source>
</reference>
<feature type="region of interest" description="Disordered" evidence="1">
    <location>
        <begin position="166"/>
        <end position="185"/>
    </location>
</feature>
<dbReference type="Pfam" id="PF02577">
    <property type="entry name" value="BFN_dom"/>
    <property type="match status" value="1"/>
</dbReference>
<evidence type="ECO:0000313" key="4">
    <source>
        <dbReference type="Proteomes" id="UP000632828"/>
    </source>
</evidence>